<sequence length="389" mass="43538">MTDFDQQLSRKNTNSVKWDGIVQTYHKEDLIPLWVADMDFMAPTPVIEALTNYSQQGIFGYSVTPDSLYEAIIAWENERYGYQLTKKDILFSPGVVPSIGVAIQAYTKPGDTVLIHDPVYHPFANMVKANGRIPSASPLHVVAGRFQMDLADMEARIKKDHIKLFILCNPHNPGGRVWEQEELLAVGRLCQKYGVIVVADEIHQDLVFAPHRHVSFQTVAPDFADFSLILTAATKTFNLAGIKHSMVYIKNPSLRKAFKDIQEMTEQATISTFGLLGTETAYRQGGEWLTELLAYLAENSRFTQEYFANHLPQVTMMAPEGTYLAWLDFSAFGLSDQQLQTKMIEEAGVVLNAGTIFGKQGTGHMRLNLACPKATLEAGLERIVKAFQE</sequence>
<keyword evidence="8" id="KW-1185">Reference proteome</keyword>
<name>A0ABV0EZV6_9ENTE</name>
<evidence type="ECO:0000256" key="1">
    <source>
        <dbReference type="ARBA" id="ARBA00001933"/>
    </source>
</evidence>
<dbReference type="Gene3D" id="3.90.1150.10">
    <property type="entry name" value="Aspartate Aminotransferase, domain 1"/>
    <property type="match status" value="1"/>
</dbReference>
<proteinExistence type="inferred from homology"/>
<comment type="cofactor">
    <cofactor evidence="1">
        <name>pyridoxal 5'-phosphate</name>
        <dbReference type="ChEBI" id="CHEBI:597326"/>
    </cofactor>
</comment>
<dbReference type="PANTHER" id="PTHR43525">
    <property type="entry name" value="PROTEIN MALY"/>
    <property type="match status" value="1"/>
</dbReference>
<dbReference type="EMBL" id="MAEI02000001">
    <property type="protein sequence ID" value="MEO1781349.1"/>
    <property type="molecule type" value="Genomic_DNA"/>
</dbReference>
<keyword evidence="3" id="KW-0663">Pyridoxal phosphate</keyword>
<evidence type="ECO:0000256" key="3">
    <source>
        <dbReference type="ARBA" id="ARBA00022898"/>
    </source>
</evidence>
<keyword evidence="4" id="KW-0456">Lyase</keyword>
<reference evidence="7 8" key="2">
    <citation type="submission" date="2024-02" db="EMBL/GenBank/DDBJ databases">
        <title>The Genome Sequence of Enterococcus diestrammenae JM9A.</title>
        <authorList>
            <person name="Earl A."/>
            <person name="Manson A."/>
            <person name="Gilmore M."/>
            <person name="Sanders J."/>
            <person name="Shea T."/>
            <person name="Howe W."/>
            <person name="Livny J."/>
            <person name="Cuomo C."/>
            <person name="Neafsey D."/>
            <person name="Birren B."/>
        </authorList>
    </citation>
    <scope>NUCLEOTIDE SEQUENCE [LARGE SCALE GENOMIC DNA]</scope>
    <source>
        <strain evidence="7 8">JM9A</strain>
    </source>
</reference>
<dbReference type="PANTHER" id="PTHR43525:SF1">
    <property type="entry name" value="PROTEIN MALY"/>
    <property type="match status" value="1"/>
</dbReference>
<organism evidence="7 8">
    <name type="scientific">Enterococcus diestrammenae</name>
    <dbReference type="NCBI Taxonomy" id="1155073"/>
    <lineage>
        <taxon>Bacteria</taxon>
        <taxon>Bacillati</taxon>
        <taxon>Bacillota</taxon>
        <taxon>Bacilli</taxon>
        <taxon>Lactobacillales</taxon>
        <taxon>Enterococcaceae</taxon>
        <taxon>Enterococcus</taxon>
    </lineage>
</organism>
<evidence type="ECO:0000259" key="6">
    <source>
        <dbReference type="Pfam" id="PF00155"/>
    </source>
</evidence>
<evidence type="ECO:0000256" key="4">
    <source>
        <dbReference type="ARBA" id="ARBA00023239"/>
    </source>
</evidence>
<evidence type="ECO:0000313" key="8">
    <source>
        <dbReference type="Proteomes" id="UP001429357"/>
    </source>
</evidence>
<protein>
    <recommendedName>
        <fullName evidence="2">cysteine-S-conjugate beta-lyase</fullName>
        <ecNumber evidence="2">4.4.1.13</ecNumber>
    </recommendedName>
</protein>
<evidence type="ECO:0000256" key="2">
    <source>
        <dbReference type="ARBA" id="ARBA00012224"/>
    </source>
</evidence>
<dbReference type="InterPro" id="IPR004839">
    <property type="entry name" value="Aminotransferase_I/II_large"/>
</dbReference>
<dbReference type="Proteomes" id="UP001429357">
    <property type="component" value="Unassembled WGS sequence"/>
</dbReference>
<comment type="caution">
    <text evidence="7">The sequence shown here is derived from an EMBL/GenBank/DDBJ whole genome shotgun (WGS) entry which is preliminary data.</text>
</comment>
<dbReference type="CDD" id="cd00609">
    <property type="entry name" value="AAT_like"/>
    <property type="match status" value="1"/>
</dbReference>
<dbReference type="InterPro" id="IPR051798">
    <property type="entry name" value="Class-II_PLP-Dep_Aminotrans"/>
</dbReference>
<dbReference type="EC" id="4.4.1.13" evidence="2"/>
<evidence type="ECO:0000256" key="5">
    <source>
        <dbReference type="ARBA" id="ARBA00037974"/>
    </source>
</evidence>
<dbReference type="InterPro" id="IPR015421">
    <property type="entry name" value="PyrdxlP-dep_Trfase_major"/>
</dbReference>
<dbReference type="InterPro" id="IPR015422">
    <property type="entry name" value="PyrdxlP-dep_Trfase_small"/>
</dbReference>
<dbReference type="RefSeq" id="WP_161869360.1">
    <property type="nucleotide sequence ID" value="NZ_MAEI02000001.1"/>
</dbReference>
<dbReference type="Pfam" id="PF00155">
    <property type="entry name" value="Aminotran_1_2"/>
    <property type="match status" value="1"/>
</dbReference>
<gene>
    <name evidence="7" type="ORF">BAU18_000928</name>
</gene>
<dbReference type="SUPFAM" id="SSF53383">
    <property type="entry name" value="PLP-dependent transferases"/>
    <property type="match status" value="1"/>
</dbReference>
<accession>A0ABV0EZV6</accession>
<dbReference type="NCBIfam" id="TIGR04350">
    <property type="entry name" value="C_S_lyase_PatB"/>
    <property type="match status" value="1"/>
</dbReference>
<comment type="similarity">
    <text evidence="5">Belongs to the class-II pyridoxal-phosphate-dependent aminotransferase family. MalY/PatB cystathionine beta-lyase subfamily.</text>
</comment>
<dbReference type="InterPro" id="IPR015424">
    <property type="entry name" value="PyrdxlP-dep_Trfase"/>
</dbReference>
<evidence type="ECO:0000313" key="7">
    <source>
        <dbReference type="EMBL" id="MEO1781349.1"/>
    </source>
</evidence>
<reference evidence="8" key="1">
    <citation type="submission" date="2016-06" db="EMBL/GenBank/DDBJ databases">
        <title>Four novel species of enterococci isolated from chicken manure.</title>
        <authorList>
            <person name="Van Tyne D."/>
        </authorList>
    </citation>
    <scope>NUCLEOTIDE SEQUENCE [LARGE SCALE GENOMIC DNA]</scope>
    <source>
        <strain evidence="8">JM9A</strain>
    </source>
</reference>
<dbReference type="Gene3D" id="3.40.640.10">
    <property type="entry name" value="Type I PLP-dependent aspartate aminotransferase-like (Major domain)"/>
    <property type="match status" value="1"/>
</dbReference>
<dbReference type="InterPro" id="IPR027619">
    <property type="entry name" value="C-S_lyase_PatB-like"/>
</dbReference>
<feature type="domain" description="Aminotransferase class I/classII large" evidence="6">
    <location>
        <begin position="29"/>
        <end position="383"/>
    </location>
</feature>